<keyword evidence="1" id="KW-0812">Transmembrane</keyword>
<comment type="caution">
    <text evidence="2">The sequence shown here is derived from an EMBL/GenBank/DDBJ whole genome shotgun (WGS) entry which is preliminary data.</text>
</comment>
<gene>
    <name evidence="2" type="ORF">C1645_789028</name>
</gene>
<keyword evidence="3" id="KW-1185">Reference proteome</keyword>
<organism evidence="2 3">
    <name type="scientific">Glomus cerebriforme</name>
    <dbReference type="NCBI Taxonomy" id="658196"/>
    <lineage>
        <taxon>Eukaryota</taxon>
        <taxon>Fungi</taxon>
        <taxon>Fungi incertae sedis</taxon>
        <taxon>Mucoromycota</taxon>
        <taxon>Glomeromycotina</taxon>
        <taxon>Glomeromycetes</taxon>
        <taxon>Glomerales</taxon>
        <taxon>Glomeraceae</taxon>
        <taxon>Glomus</taxon>
    </lineage>
</organism>
<keyword evidence="1" id="KW-1133">Transmembrane helix</keyword>
<keyword evidence="1" id="KW-0472">Membrane</keyword>
<name>A0A397S6U8_9GLOM</name>
<protein>
    <recommendedName>
        <fullName evidence="4">Transmembrane protein</fullName>
    </recommendedName>
</protein>
<dbReference type="EMBL" id="QKYT01000705">
    <property type="protein sequence ID" value="RIA82100.1"/>
    <property type="molecule type" value="Genomic_DNA"/>
</dbReference>
<feature type="transmembrane region" description="Helical" evidence="1">
    <location>
        <begin position="34"/>
        <end position="52"/>
    </location>
</feature>
<evidence type="ECO:0000256" key="1">
    <source>
        <dbReference type="SAM" id="Phobius"/>
    </source>
</evidence>
<dbReference type="Proteomes" id="UP000265703">
    <property type="component" value="Unassembled WGS sequence"/>
</dbReference>
<sequence length="77" mass="9209">MVTFGLQQTHLNISSFNTSTHYSFYIECYKKYRLILYHVLCIFLTQFLYSKLNLVVFNFFSLQNVIIDDLNIELNDV</sequence>
<evidence type="ECO:0008006" key="4">
    <source>
        <dbReference type="Google" id="ProtNLM"/>
    </source>
</evidence>
<accession>A0A397S6U8</accession>
<proteinExistence type="predicted"/>
<dbReference type="AlphaFoldDB" id="A0A397S6U8"/>
<evidence type="ECO:0000313" key="2">
    <source>
        <dbReference type="EMBL" id="RIA82100.1"/>
    </source>
</evidence>
<evidence type="ECO:0000313" key="3">
    <source>
        <dbReference type="Proteomes" id="UP000265703"/>
    </source>
</evidence>
<reference evidence="2 3" key="1">
    <citation type="submission" date="2018-06" db="EMBL/GenBank/DDBJ databases">
        <title>Comparative genomics reveals the genomic features of Rhizophagus irregularis, R. cerebriforme, R. diaphanum and Gigaspora rosea, and their symbiotic lifestyle signature.</title>
        <authorList>
            <person name="Morin E."/>
            <person name="San Clemente H."/>
            <person name="Chen E.C.H."/>
            <person name="De La Providencia I."/>
            <person name="Hainaut M."/>
            <person name="Kuo A."/>
            <person name="Kohler A."/>
            <person name="Murat C."/>
            <person name="Tang N."/>
            <person name="Roy S."/>
            <person name="Loubradou J."/>
            <person name="Henrissat B."/>
            <person name="Grigoriev I.V."/>
            <person name="Corradi N."/>
            <person name="Roux C."/>
            <person name="Martin F.M."/>
        </authorList>
    </citation>
    <scope>NUCLEOTIDE SEQUENCE [LARGE SCALE GENOMIC DNA]</scope>
    <source>
        <strain evidence="2 3">DAOM 227022</strain>
    </source>
</reference>